<reference evidence="1" key="2">
    <citation type="submission" date="2020-05" db="UniProtKB">
        <authorList>
            <consortium name="EnsemblMetazoa"/>
        </authorList>
    </citation>
    <scope>IDENTIFICATION</scope>
    <source>
        <strain evidence="1">MINIMUS1</strain>
    </source>
</reference>
<dbReference type="VEuPathDB" id="VectorBase:AMIN009162"/>
<dbReference type="InterPro" id="IPR036397">
    <property type="entry name" value="RNaseH_sf"/>
</dbReference>
<proteinExistence type="predicted"/>
<dbReference type="STRING" id="112268.A0A182WFL5"/>
<sequence length="289" mass="32791">MTDEDILNNLKNQNVVSVRRFTRKMNNEIVPTNVFLLRVNSTKVPPFIRLGPLQVATRPYYPKPMLCYNCAHYGHTKMSCKAEQTCSNCGTSSHGDCIADSVCCNCKENHSFSRSCAHYKEEEAIIRYKVDNNCTYGEARKMVATAVIPSPVQQRLTYAQQSSQDEKGKEIEMQEIDMNKNINEWAKVCDNCQKVKVNRHMHAPFSRFDLPSGRFGHKHIDIVEPLPLSDNMSYILTVINRYTRCPEAFPIADSTAETVAKTLVQQYIVMVMTCSHGSTAVDDSPHQQL</sequence>
<evidence type="ECO:0000313" key="2">
    <source>
        <dbReference type="Proteomes" id="UP000075920"/>
    </source>
</evidence>
<keyword evidence="2" id="KW-1185">Reference proteome</keyword>
<protein>
    <recommendedName>
        <fullName evidence="3">CCHC-type domain-containing protein</fullName>
    </recommendedName>
</protein>
<dbReference type="Proteomes" id="UP000075920">
    <property type="component" value="Unassembled WGS sequence"/>
</dbReference>
<dbReference type="InterPro" id="IPR036875">
    <property type="entry name" value="Znf_CCHC_sf"/>
</dbReference>
<dbReference type="EnsemblMetazoa" id="AMIN009162-RA">
    <property type="protein sequence ID" value="AMIN009162-PA"/>
    <property type="gene ID" value="AMIN009162"/>
</dbReference>
<dbReference type="InterPro" id="IPR012337">
    <property type="entry name" value="RNaseH-like_sf"/>
</dbReference>
<dbReference type="Gene3D" id="3.30.420.10">
    <property type="entry name" value="Ribonuclease H-like superfamily/Ribonuclease H"/>
    <property type="match status" value="1"/>
</dbReference>
<organism evidence="1 2">
    <name type="scientific">Anopheles minimus</name>
    <dbReference type="NCBI Taxonomy" id="112268"/>
    <lineage>
        <taxon>Eukaryota</taxon>
        <taxon>Metazoa</taxon>
        <taxon>Ecdysozoa</taxon>
        <taxon>Arthropoda</taxon>
        <taxon>Hexapoda</taxon>
        <taxon>Insecta</taxon>
        <taxon>Pterygota</taxon>
        <taxon>Neoptera</taxon>
        <taxon>Endopterygota</taxon>
        <taxon>Diptera</taxon>
        <taxon>Nematocera</taxon>
        <taxon>Culicoidea</taxon>
        <taxon>Culicidae</taxon>
        <taxon>Anophelinae</taxon>
        <taxon>Anopheles</taxon>
    </lineage>
</organism>
<evidence type="ECO:0008006" key="3">
    <source>
        <dbReference type="Google" id="ProtNLM"/>
    </source>
</evidence>
<evidence type="ECO:0000313" key="1">
    <source>
        <dbReference type="EnsemblMetazoa" id="AMIN009162-PA"/>
    </source>
</evidence>
<dbReference type="GO" id="GO:0003676">
    <property type="term" value="F:nucleic acid binding"/>
    <property type="evidence" value="ECO:0007669"/>
    <property type="project" value="InterPro"/>
</dbReference>
<dbReference type="AlphaFoldDB" id="A0A182WFL5"/>
<dbReference type="SUPFAM" id="SSF57756">
    <property type="entry name" value="Retrovirus zinc finger-like domains"/>
    <property type="match status" value="1"/>
</dbReference>
<reference evidence="2" key="1">
    <citation type="submission" date="2013-03" db="EMBL/GenBank/DDBJ databases">
        <title>The Genome Sequence of Anopheles minimus MINIMUS1.</title>
        <authorList>
            <consortium name="The Broad Institute Genomics Platform"/>
            <person name="Neafsey D.E."/>
            <person name="Walton C."/>
            <person name="Walker B."/>
            <person name="Young S.K."/>
            <person name="Zeng Q."/>
            <person name="Gargeya S."/>
            <person name="Fitzgerald M."/>
            <person name="Haas B."/>
            <person name="Abouelleil A."/>
            <person name="Allen A.W."/>
            <person name="Alvarado L."/>
            <person name="Arachchi H.M."/>
            <person name="Berlin A.M."/>
            <person name="Chapman S.B."/>
            <person name="Gainer-Dewar J."/>
            <person name="Goldberg J."/>
            <person name="Griggs A."/>
            <person name="Gujja S."/>
            <person name="Hansen M."/>
            <person name="Howarth C."/>
            <person name="Imamovic A."/>
            <person name="Ireland A."/>
            <person name="Larimer J."/>
            <person name="McCowan C."/>
            <person name="Murphy C."/>
            <person name="Pearson M."/>
            <person name="Poon T.W."/>
            <person name="Priest M."/>
            <person name="Roberts A."/>
            <person name="Saif S."/>
            <person name="Shea T."/>
            <person name="Sisk P."/>
            <person name="Sykes S."/>
            <person name="Wortman J."/>
            <person name="Nusbaum C."/>
            <person name="Birren B."/>
        </authorList>
    </citation>
    <scope>NUCLEOTIDE SEQUENCE [LARGE SCALE GENOMIC DNA]</scope>
    <source>
        <strain evidence="2">MINIMUS1</strain>
    </source>
</reference>
<dbReference type="SUPFAM" id="SSF53098">
    <property type="entry name" value="Ribonuclease H-like"/>
    <property type="match status" value="1"/>
</dbReference>
<dbReference type="GO" id="GO:0008270">
    <property type="term" value="F:zinc ion binding"/>
    <property type="evidence" value="ECO:0007669"/>
    <property type="project" value="InterPro"/>
</dbReference>
<accession>A0A182WFL5</accession>
<name>A0A182WFL5_9DIPT</name>